<accession>A0AAD5HDD0</accession>
<reference evidence="2" key="2">
    <citation type="journal article" date="2022" name="Proc. Natl. Acad. Sci. U.S.A.">
        <title>Diploid-dominant life cycles characterize the early evolution of Fungi.</title>
        <authorList>
            <person name="Amses K.R."/>
            <person name="Simmons D.R."/>
            <person name="Longcore J.E."/>
            <person name="Mondo S.J."/>
            <person name="Seto K."/>
            <person name="Jeronimo G.H."/>
            <person name="Bonds A.E."/>
            <person name="Quandt C.A."/>
            <person name="Davis W.J."/>
            <person name="Chang Y."/>
            <person name="Federici B.A."/>
            <person name="Kuo A."/>
            <person name="LaButti K."/>
            <person name="Pangilinan J."/>
            <person name="Andreopoulos W."/>
            <person name="Tritt A."/>
            <person name="Riley R."/>
            <person name="Hundley H."/>
            <person name="Johnson J."/>
            <person name="Lipzen A."/>
            <person name="Barry K."/>
            <person name="Lang B.F."/>
            <person name="Cuomo C.A."/>
            <person name="Buchler N.E."/>
            <person name="Grigoriev I.V."/>
            <person name="Spatafora J.W."/>
            <person name="Stajich J.E."/>
            <person name="James T.Y."/>
        </authorList>
    </citation>
    <scope>NUCLEOTIDE SEQUENCE</scope>
    <source>
        <strain evidence="2">AG</strain>
    </source>
</reference>
<proteinExistence type="predicted"/>
<name>A0AAD5HDD0_UMBRA</name>
<gene>
    <name evidence="2" type="ORF">K450DRAFT_238435</name>
</gene>
<dbReference type="GeneID" id="75913938"/>
<dbReference type="AlphaFoldDB" id="A0AAD5HDD0"/>
<evidence type="ECO:0000256" key="1">
    <source>
        <dbReference type="SAM" id="Phobius"/>
    </source>
</evidence>
<keyword evidence="3" id="KW-1185">Reference proteome</keyword>
<organism evidence="2 3">
    <name type="scientific">Umbelopsis ramanniana AG</name>
    <dbReference type="NCBI Taxonomy" id="1314678"/>
    <lineage>
        <taxon>Eukaryota</taxon>
        <taxon>Fungi</taxon>
        <taxon>Fungi incertae sedis</taxon>
        <taxon>Mucoromycota</taxon>
        <taxon>Mucoromycotina</taxon>
        <taxon>Umbelopsidomycetes</taxon>
        <taxon>Umbelopsidales</taxon>
        <taxon>Umbelopsidaceae</taxon>
        <taxon>Umbelopsis</taxon>
    </lineage>
</organism>
<dbReference type="RefSeq" id="XP_051445159.1">
    <property type="nucleotide sequence ID" value="XM_051588593.1"/>
</dbReference>
<dbReference type="EMBL" id="MU620914">
    <property type="protein sequence ID" value="KAI8580155.1"/>
    <property type="molecule type" value="Genomic_DNA"/>
</dbReference>
<feature type="transmembrane region" description="Helical" evidence="1">
    <location>
        <begin position="79"/>
        <end position="98"/>
    </location>
</feature>
<dbReference type="Proteomes" id="UP001206595">
    <property type="component" value="Unassembled WGS sequence"/>
</dbReference>
<evidence type="ECO:0000313" key="2">
    <source>
        <dbReference type="EMBL" id="KAI8580155.1"/>
    </source>
</evidence>
<protein>
    <submittedName>
        <fullName evidence="2">Uncharacterized protein</fullName>
    </submittedName>
</protein>
<evidence type="ECO:0000313" key="3">
    <source>
        <dbReference type="Proteomes" id="UP001206595"/>
    </source>
</evidence>
<keyword evidence="1" id="KW-0812">Transmembrane</keyword>
<sequence length="179" mass="19806">MSTYSGDVLFLQQLFVQNPAKVTYTGSHQLGIYTTPFDNDLVNEPFLESLLTWFGAGCTLSGCERGQVVYEYASGYEGTALLIATLVTLVLALCTIPLSQVKKYSLFNEHIIDTVGRTVDYGKEDSLSSRDHDGYYWRLVATSDEIHLAVAINDLGQLRASRVGEVEIKESTPLNDLKV</sequence>
<reference evidence="2" key="1">
    <citation type="submission" date="2021-06" db="EMBL/GenBank/DDBJ databases">
        <authorList>
            <consortium name="DOE Joint Genome Institute"/>
            <person name="Mondo S.J."/>
            <person name="Amses K.R."/>
            <person name="Simmons D.R."/>
            <person name="Longcore J.E."/>
            <person name="Seto K."/>
            <person name="Alves G.H."/>
            <person name="Bonds A.E."/>
            <person name="Quandt C.A."/>
            <person name="Davis W.J."/>
            <person name="Chang Y."/>
            <person name="Letcher P.M."/>
            <person name="Powell M.J."/>
            <person name="Kuo A."/>
            <person name="Labutti K."/>
            <person name="Pangilinan J."/>
            <person name="Andreopoulos W."/>
            <person name="Tritt A."/>
            <person name="Riley R."/>
            <person name="Hundley H."/>
            <person name="Johnson J."/>
            <person name="Lipzen A."/>
            <person name="Barry K."/>
            <person name="Berbee M.L."/>
            <person name="Buchler N.E."/>
            <person name="Grigoriev I.V."/>
            <person name="Spatafora J.W."/>
            <person name="Stajich J.E."/>
            <person name="James T.Y."/>
        </authorList>
    </citation>
    <scope>NUCLEOTIDE SEQUENCE</scope>
    <source>
        <strain evidence="2">AG</strain>
    </source>
</reference>
<keyword evidence="1" id="KW-1133">Transmembrane helix</keyword>
<keyword evidence="1" id="KW-0472">Membrane</keyword>
<comment type="caution">
    <text evidence="2">The sequence shown here is derived from an EMBL/GenBank/DDBJ whole genome shotgun (WGS) entry which is preliminary data.</text>
</comment>